<dbReference type="PANTHER" id="PTHR14187:SF5">
    <property type="entry name" value="HEAT SHOCK 70 KDA PROTEIN 12A"/>
    <property type="match status" value="1"/>
</dbReference>
<dbReference type="Pfam" id="PF00012">
    <property type="entry name" value="HSP70"/>
    <property type="match status" value="1"/>
</dbReference>
<dbReference type="Gene3D" id="3.30.420.40">
    <property type="match status" value="2"/>
</dbReference>
<dbReference type="STRING" id="50429.A0A2B4RL97"/>
<organism evidence="4 5">
    <name type="scientific">Stylophora pistillata</name>
    <name type="common">Smooth cauliflower coral</name>
    <dbReference type="NCBI Taxonomy" id="50429"/>
    <lineage>
        <taxon>Eukaryota</taxon>
        <taxon>Metazoa</taxon>
        <taxon>Cnidaria</taxon>
        <taxon>Anthozoa</taxon>
        <taxon>Hexacorallia</taxon>
        <taxon>Scleractinia</taxon>
        <taxon>Astrocoeniina</taxon>
        <taxon>Pocilloporidae</taxon>
        <taxon>Stylophora</taxon>
    </lineage>
</organism>
<reference evidence="5" key="1">
    <citation type="journal article" date="2017" name="bioRxiv">
        <title>Comparative analysis of the genomes of Stylophora pistillata and Acropora digitifera provides evidence for extensive differences between species of corals.</title>
        <authorList>
            <person name="Voolstra C.R."/>
            <person name="Li Y."/>
            <person name="Liew Y.J."/>
            <person name="Baumgarten S."/>
            <person name="Zoccola D."/>
            <person name="Flot J.-F."/>
            <person name="Tambutte S."/>
            <person name="Allemand D."/>
            <person name="Aranda M."/>
        </authorList>
    </citation>
    <scope>NUCLEOTIDE SEQUENCE [LARGE SCALE GENOMIC DNA]</scope>
</reference>
<dbReference type="CDD" id="cd10229">
    <property type="entry name" value="ASKHA_NBD_HSP70_HSPA12"/>
    <property type="match status" value="1"/>
</dbReference>
<dbReference type="OrthoDB" id="2963168at2759"/>
<dbReference type="GO" id="GO:0140662">
    <property type="term" value="F:ATP-dependent protein folding chaperone"/>
    <property type="evidence" value="ECO:0007669"/>
    <property type="project" value="InterPro"/>
</dbReference>
<dbReference type="EMBL" id="LSMT01000501">
    <property type="protein sequence ID" value="PFX17045.1"/>
    <property type="molecule type" value="Genomic_DNA"/>
</dbReference>
<keyword evidence="4" id="KW-0346">Stress response</keyword>
<comment type="caution">
    <text evidence="4">The sequence shown here is derived from an EMBL/GenBank/DDBJ whole genome shotgun (WGS) entry which is preliminary data.</text>
</comment>
<dbReference type="Proteomes" id="UP000225706">
    <property type="component" value="Unassembled WGS sequence"/>
</dbReference>
<dbReference type="InterPro" id="IPR013126">
    <property type="entry name" value="Hsp_70_fam"/>
</dbReference>
<comment type="similarity">
    <text evidence="1">Belongs to the heat shock protein 70 family.</text>
</comment>
<evidence type="ECO:0000313" key="4">
    <source>
        <dbReference type="EMBL" id="PFX17045.1"/>
    </source>
</evidence>
<evidence type="ECO:0000256" key="3">
    <source>
        <dbReference type="ARBA" id="ARBA00022840"/>
    </source>
</evidence>
<sequence>MADSHSHHDLDYLTSLSTHFSRLPNFGSEPGQEKYDVVAAIDFGTSFSGFAFSFNHRDGSEEIYMNREWGSAQGYSTLKTPTCLLLNPYKKFVKFGFEAAEKYAELEDAKDKKFYCFDRFKMMLHGSEATLNRNSLLHARNGKPMRALDIFSKALAFLKDKALERIHKQSGVEYTAKEVRWVVTVPAIWKQSAKQFMREAAYEAGLSSSINSDQVIIALEPEAAAVYCRQRKLREFVEEKGDEIVKDTLVPTKTQYLVIDNGGGTMDITAHEIEDGDTINEIYHATGGEFGGTKVDKEFQDQLDQIFGKIFMNEFRRAHPSDWLELMNDFEVKKRSDRVMTGEITRIRLPANFINLLRHESEGNYNAIIKKHLGKDYDDEEVKISKDYLCLGPRTMKRLFEPAITSIVDHLKDLLKEKDLREVKLLFLVGGFSESPLLQARIREVFNRKYSILIPNDAQTAVVKGAVMFGKRPEIVVERCLSETYGTEIYQEFIPHYHDFRKMVMIEGEAMCKDIFSILAKENEKVKRGQYKKTFKYNPVRRSQTAVSFSFYTSRTPNVRYITDEGVRKLPGYFTVASPDTSKGTNRSIELRLYFETELKVVGMDLETGNQASTHIDFLSQMV</sequence>
<keyword evidence="5" id="KW-1185">Reference proteome</keyword>
<dbReference type="AlphaFoldDB" id="A0A2B4RL97"/>
<proteinExistence type="inferred from homology"/>
<dbReference type="GO" id="GO:0005524">
    <property type="term" value="F:ATP binding"/>
    <property type="evidence" value="ECO:0007669"/>
    <property type="project" value="UniProtKB-KW"/>
</dbReference>
<dbReference type="SUPFAM" id="SSF53067">
    <property type="entry name" value="Actin-like ATPase domain"/>
    <property type="match status" value="2"/>
</dbReference>
<protein>
    <submittedName>
        <fullName evidence="4">Heat shock 70 kDa protein 12A</fullName>
    </submittedName>
</protein>
<name>A0A2B4RL97_STYPI</name>
<evidence type="ECO:0000256" key="1">
    <source>
        <dbReference type="ARBA" id="ARBA00007381"/>
    </source>
</evidence>
<keyword evidence="3" id="KW-0067">ATP-binding</keyword>
<dbReference type="InterPro" id="IPR043129">
    <property type="entry name" value="ATPase_NBD"/>
</dbReference>
<keyword evidence="2" id="KW-0547">Nucleotide-binding</keyword>
<evidence type="ECO:0000256" key="2">
    <source>
        <dbReference type="ARBA" id="ARBA00022741"/>
    </source>
</evidence>
<dbReference type="PANTHER" id="PTHR14187">
    <property type="entry name" value="ALPHA KINASE/ELONGATION FACTOR 2 KINASE"/>
    <property type="match status" value="1"/>
</dbReference>
<gene>
    <name evidence="4" type="primary">Hspa12a</name>
    <name evidence="4" type="ORF">AWC38_SpisGene18647</name>
</gene>
<evidence type="ECO:0000313" key="5">
    <source>
        <dbReference type="Proteomes" id="UP000225706"/>
    </source>
</evidence>
<accession>A0A2B4RL97</accession>